<keyword evidence="2" id="KW-1185">Reference proteome</keyword>
<evidence type="ECO:0000313" key="1">
    <source>
        <dbReference type="EMBL" id="KAG8539284.1"/>
    </source>
</evidence>
<dbReference type="Proteomes" id="UP000824782">
    <property type="component" value="Unassembled WGS sequence"/>
</dbReference>
<name>A0AAV6YPD0_ENGPU</name>
<comment type="caution">
    <text evidence="1">The sequence shown here is derived from an EMBL/GenBank/DDBJ whole genome shotgun (WGS) entry which is preliminary data.</text>
</comment>
<dbReference type="AlphaFoldDB" id="A0AAV6YPD0"/>
<protein>
    <submittedName>
        <fullName evidence="1">Uncharacterized protein</fullName>
    </submittedName>
</protein>
<gene>
    <name evidence="1" type="ORF">GDO81_021122</name>
</gene>
<dbReference type="EMBL" id="WNYA01015345">
    <property type="protein sequence ID" value="KAG8539284.1"/>
    <property type="molecule type" value="Genomic_DNA"/>
</dbReference>
<evidence type="ECO:0000313" key="2">
    <source>
        <dbReference type="Proteomes" id="UP000824782"/>
    </source>
</evidence>
<organism evidence="1 2">
    <name type="scientific">Engystomops pustulosus</name>
    <name type="common">Tungara frog</name>
    <name type="synonym">Physalaemus pustulosus</name>
    <dbReference type="NCBI Taxonomy" id="76066"/>
    <lineage>
        <taxon>Eukaryota</taxon>
        <taxon>Metazoa</taxon>
        <taxon>Chordata</taxon>
        <taxon>Craniata</taxon>
        <taxon>Vertebrata</taxon>
        <taxon>Euteleostomi</taxon>
        <taxon>Amphibia</taxon>
        <taxon>Batrachia</taxon>
        <taxon>Anura</taxon>
        <taxon>Neobatrachia</taxon>
        <taxon>Hyloidea</taxon>
        <taxon>Leptodactylidae</taxon>
        <taxon>Leiuperinae</taxon>
        <taxon>Engystomops</taxon>
    </lineage>
</organism>
<proteinExistence type="predicted"/>
<accession>A0AAV6YPD0</accession>
<sequence>MDKEYKEITTVRRQWSLEPIFYIEPQKSLQGEPTECIKPGALSLSVSMAAPWVLIRNSHQGCVPEGPD</sequence>
<reference evidence="1" key="1">
    <citation type="thesis" date="2020" institute="ProQuest LLC" country="789 East Eisenhower Parkway, Ann Arbor, MI, USA">
        <title>Comparative Genomics and Chromosome Evolution.</title>
        <authorList>
            <person name="Mudd A.B."/>
        </authorList>
    </citation>
    <scope>NUCLEOTIDE SEQUENCE</scope>
    <source>
        <strain evidence="1">237g6f4</strain>
        <tissue evidence="1">Blood</tissue>
    </source>
</reference>